<dbReference type="Pfam" id="PF00487">
    <property type="entry name" value="FA_desaturase"/>
    <property type="match status" value="1"/>
</dbReference>
<dbReference type="InterPro" id="IPR005804">
    <property type="entry name" value="FA_desaturase_dom"/>
</dbReference>
<protein>
    <submittedName>
        <fullName evidence="3">Fatty acid desaturase</fullName>
    </submittedName>
</protein>
<keyword evidence="4" id="KW-1185">Reference proteome</keyword>
<name>A0A7H1N652_9PROT</name>
<sequence>METATTASGRRQQERPIDRPPTWAAIRAITSRYRTPRMVISLWQMANSFLPCLGLYALMYASLALNYWLTLALSVVTAGFIVRIFIIQHDCGHGSFFRSRRANDAVGLLCSLFTLTPYSMWRRQHAGHHAHWNDLDSRLSGIDIYSTCLTVNEYRALPTWRRALWRTMLHPAVSLLLLPPLVFFIIFRLPFDTPPSWTHERWAVQGTNLALLCMFAALGVCLGFRDVLLVQLPTSTIASIIGVWLFSLQHRFERSLWARHDAWTPLAASIQGSSYLHLPRVLQWFTGNIGFHHIHHLDPRVPNYRLEACHHAHPVFARATILTVRRGALLSSLYCLWDEESKIMVKISQI</sequence>
<evidence type="ECO:0000259" key="2">
    <source>
        <dbReference type="Pfam" id="PF00487"/>
    </source>
</evidence>
<proteinExistence type="predicted"/>
<reference evidence="3 4" key="1">
    <citation type="submission" date="2020-05" db="EMBL/GenBank/DDBJ databases">
        <title>Complete closed genome sequence of Defluviicoccus vanus.</title>
        <authorList>
            <person name="Bessarab I."/>
            <person name="Arumugam K."/>
            <person name="Maszenan A.M."/>
            <person name="Seviour R.J."/>
            <person name="Williams R.B."/>
        </authorList>
    </citation>
    <scope>NUCLEOTIDE SEQUENCE [LARGE SCALE GENOMIC DNA]</scope>
    <source>
        <strain evidence="3 4">Ben 114</strain>
    </source>
</reference>
<feature type="domain" description="Fatty acid desaturase" evidence="2">
    <location>
        <begin position="68"/>
        <end position="316"/>
    </location>
</feature>
<dbReference type="GO" id="GO:0016020">
    <property type="term" value="C:membrane"/>
    <property type="evidence" value="ECO:0007669"/>
    <property type="project" value="TreeGrafter"/>
</dbReference>
<dbReference type="PANTHER" id="PTHR19353">
    <property type="entry name" value="FATTY ACID DESATURASE 2"/>
    <property type="match status" value="1"/>
</dbReference>
<feature type="transmembrane region" description="Helical" evidence="1">
    <location>
        <begin position="42"/>
        <end position="61"/>
    </location>
</feature>
<keyword evidence="1" id="KW-0812">Transmembrane</keyword>
<dbReference type="EMBL" id="CP053923">
    <property type="protein sequence ID" value="QNT71188.1"/>
    <property type="molecule type" value="Genomic_DNA"/>
</dbReference>
<evidence type="ECO:0000313" key="3">
    <source>
        <dbReference type="EMBL" id="QNT71188.1"/>
    </source>
</evidence>
<feature type="transmembrane region" description="Helical" evidence="1">
    <location>
        <begin position="168"/>
        <end position="190"/>
    </location>
</feature>
<gene>
    <name evidence="3" type="ORF">HQ394_07205</name>
</gene>
<dbReference type="KEGG" id="dvn:HQ394_07205"/>
<dbReference type="AlphaFoldDB" id="A0A7H1N652"/>
<keyword evidence="1" id="KW-1133">Transmembrane helix</keyword>
<evidence type="ECO:0000256" key="1">
    <source>
        <dbReference type="SAM" id="Phobius"/>
    </source>
</evidence>
<dbReference type="Proteomes" id="UP000516369">
    <property type="component" value="Chromosome"/>
</dbReference>
<dbReference type="GO" id="GO:0006629">
    <property type="term" value="P:lipid metabolic process"/>
    <property type="evidence" value="ECO:0007669"/>
    <property type="project" value="InterPro"/>
</dbReference>
<feature type="transmembrane region" description="Helical" evidence="1">
    <location>
        <begin position="67"/>
        <end position="85"/>
    </location>
</feature>
<dbReference type="PANTHER" id="PTHR19353:SF73">
    <property type="entry name" value="FATTY ACID DESATURASE"/>
    <property type="match status" value="1"/>
</dbReference>
<keyword evidence="1" id="KW-0472">Membrane</keyword>
<feature type="transmembrane region" description="Helical" evidence="1">
    <location>
        <begin position="228"/>
        <end position="246"/>
    </location>
</feature>
<evidence type="ECO:0000313" key="4">
    <source>
        <dbReference type="Proteomes" id="UP000516369"/>
    </source>
</evidence>
<organism evidence="3 4">
    <name type="scientific">Defluviicoccus vanus</name>
    <dbReference type="NCBI Taxonomy" id="111831"/>
    <lineage>
        <taxon>Bacteria</taxon>
        <taxon>Pseudomonadati</taxon>
        <taxon>Pseudomonadota</taxon>
        <taxon>Alphaproteobacteria</taxon>
        <taxon>Rhodospirillales</taxon>
        <taxon>Rhodospirillaceae</taxon>
        <taxon>Defluviicoccus</taxon>
    </lineage>
</organism>
<dbReference type="InterPro" id="IPR012171">
    <property type="entry name" value="Fatty_acid_desaturase"/>
</dbReference>
<feature type="transmembrane region" description="Helical" evidence="1">
    <location>
        <begin position="202"/>
        <end position="222"/>
    </location>
</feature>
<accession>A0A7H1N652</accession>
<dbReference type="GO" id="GO:0016717">
    <property type="term" value="F:oxidoreductase activity, acting on paired donors, with oxidation of a pair of donors resulting in the reduction of molecular oxygen to two molecules of water"/>
    <property type="evidence" value="ECO:0007669"/>
    <property type="project" value="TreeGrafter"/>
</dbReference>